<proteinExistence type="predicted"/>
<protein>
    <submittedName>
        <fullName evidence="1">Uncharacterized protein</fullName>
    </submittedName>
</protein>
<organism evidence="1 2">
    <name type="scientific">Hypholoma sublateritium (strain FD-334 SS-4)</name>
    <dbReference type="NCBI Taxonomy" id="945553"/>
    <lineage>
        <taxon>Eukaryota</taxon>
        <taxon>Fungi</taxon>
        <taxon>Dikarya</taxon>
        <taxon>Basidiomycota</taxon>
        <taxon>Agaricomycotina</taxon>
        <taxon>Agaricomycetes</taxon>
        <taxon>Agaricomycetidae</taxon>
        <taxon>Agaricales</taxon>
        <taxon>Agaricineae</taxon>
        <taxon>Strophariaceae</taxon>
        <taxon>Hypholoma</taxon>
    </lineage>
</organism>
<reference evidence="2" key="1">
    <citation type="submission" date="2014-04" db="EMBL/GenBank/DDBJ databases">
        <title>Evolutionary Origins and Diversification of the Mycorrhizal Mutualists.</title>
        <authorList>
            <consortium name="DOE Joint Genome Institute"/>
            <consortium name="Mycorrhizal Genomics Consortium"/>
            <person name="Kohler A."/>
            <person name="Kuo A."/>
            <person name="Nagy L.G."/>
            <person name="Floudas D."/>
            <person name="Copeland A."/>
            <person name="Barry K.W."/>
            <person name="Cichocki N."/>
            <person name="Veneault-Fourrey C."/>
            <person name="LaButti K."/>
            <person name="Lindquist E.A."/>
            <person name="Lipzen A."/>
            <person name="Lundell T."/>
            <person name="Morin E."/>
            <person name="Murat C."/>
            <person name="Riley R."/>
            <person name="Ohm R."/>
            <person name="Sun H."/>
            <person name="Tunlid A."/>
            <person name="Henrissat B."/>
            <person name="Grigoriev I.V."/>
            <person name="Hibbett D.S."/>
            <person name="Martin F."/>
        </authorList>
    </citation>
    <scope>NUCLEOTIDE SEQUENCE [LARGE SCALE GENOMIC DNA]</scope>
    <source>
        <strain evidence="2">FD-334 SS-4</strain>
    </source>
</reference>
<dbReference type="Proteomes" id="UP000054270">
    <property type="component" value="Unassembled WGS sequence"/>
</dbReference>
<accession>A0A0D2P3M8</accession>
<dbReference type="STRING" id="945553.A0A0D2P3M8"/>
<gene>
    <name evidence="1" type="ORF">HYPSUDRAFT_48654</name>
</gene>
<sequence length="86" mass="9578">MRSSPRQDEYGDQFSALLLGSRTINQGTTRTISIVMHPSSLPGYFEDTLDILLTDIDKKSKFIITRKVEGTIRSKEDRALGGAKCT</sequence>
<evidence type="ECO:0000313" key="1">
    <source>
        <dbReference type="EMBL" id="KJA15125.1"/>
    </source>
</evidence>
<keyword evidence="2" id="KW-1185">Reference proteome</keyword>
<name>A0A0D2P3M8_HYPSF</name>
<dbReference type="EMBL" id="KN817653">
    <property type="protein sequence ID" value="KJA15125.1"/>
    <property type="molecule type" value="Genomic_DNA"/>
</dbReference>
<evidence type="ECO:0000313" key="2">
    <source>
        <dbReference type="Proteomes" id="UP000054270"/>
    </source>
</evidence>
<dbReference type="AlphaFoldDB" id="A0A0D2P3M8"/>